<dbReference type="FunCoup" id="W0RKW1">
    <property type="interactions" value="249"/>
</dbReference>
<organism evidence="2 3">
    <name type="scientific">Gemmatirosa kalamazoonensis</name>
    <dbReference type="NCBI Taxonomy" id="861299"/>
    <lineage>
        <taxon>Bacteria</taxon>
        <taxon>Pseudomonadati</taxon>
        <taxon>Gemmatimonadota</taxon>
        <taxon>Gemmatimonadia</taxon>
        <taxon>Gemmatimonadales</taxon>
        <taxon>Gemmatimonadaceae</taxon>
        <taxon>Gemmatirosa</taxon>
    </lineage>
</organism>
<dbReference type="InterPro" id="IPR039424">
    <property type="entry name" value="SBP_5"/>
</dbReference>
<dbReference type="Gene3D" id="3.90.76.10">
    <property type="entry name" value="Dipeptide-binding Protein, Domain 1"/>
    <property type="match status" value="1"/>
</dbReference>
<dbReference type="AlphaFoldDB" id="W0RKW1"/>
<name>W0RKW1_9BACT</name>
<evidence type="ECO:0000313" key="3">
    <source>
        <dbReference type="Proteomes" id="UP000019151"/>
    </source>
</evidence>
<dbReference type="Proteomes" id="UP000019151">
    <property type="component" value="Chromosome"/>
</dbReference>
<evidence type="ECO:0000259" key="1">
    <source>
        <dbReference type="Pfam" id="PF00496"/>
    </source>
</evidence>
<dbReference type="GO" id="GO:0030288">
    <property type="term" value="C:outer membrane-bounded periplasmic space"/>
    <property type="evidence" value="ECO:0007669"/>
    <property type="project" value="UniProtKB-ARBA"/>
</dbReference>
<sequence>MRRLLVLTGLSLATLAGCRGGTADAANRRSIVDSRDTYDPRSLDPSLSTDVPTGRAVSYVFDGLTRFTPDARVVPGLATRWEVSPDGRTYTFHLRPGVKFHDGTPLTARAVVATFRRVLAPGSTAGRTWPLQPIEGAAAFLGGKSKALEGVAAVDDSTVKVTLHEPLSIFPKFLAMPVASIVPENAGADFGQHPIGTGPWKFVEWKHDDYLKFAKNASYFGGAPGIDTLIARIIPEPSTAQAEFESGNVDILAVAEGETRNWEQTDDKAARLQSAPALRLYYLAINTTRGPLADARVRQAINLAIDRKTILDRLIAGRGRLAAGVIPPALDSGGPQRDPYPYDTVKAKQLLAAAGHANGIDVELWSSQDATFARLAQTIQGYLAKVGIRAKIVQRDASSVREAARNGQVDLYMKDWWADYPDPDAFLYPLLHSASKGVGGNVSFYGNATFDSLVTTARHTQDETFRMRLARQADSVAFADAPMAYLFFYNELYAIQPWIRGFQVPQIFNGQPLNAVRIETAGTR</sequence>
<dbReference type="InterPro" id="IPR000914">
    <property type="entry name" value="SBP_5_dom"/>
</dbReference>
<proteinExistence type="predicted"/>
<dbReference type="STRING" id="861299.J421_2541"/>
<dbReference type="eggNOG" id="COG4166">
    <property type="taxonomic scope" value="Bacteria"/>
</dbReference>
<feature type="domain" description="Solute-binding protein family 5" evidence="1">
    <location>
        <begin position="73"/>
        <end position="436"/>
    </location>
</feature>
<dbReference type="SUPFAM" id="SSF53850">
    <property type="entry name" value="Periplasmic binding protein-like II"/>
    <property type="match status" value="1"/>
</dbReference>
<dbReference type="InterPro" id="IPR030678">
    <property type="entry name" value="Peptide/Ni-bd"/>
</dbReference>
<dbReference type="GO" id="GO:0015833">
    <property type="term" value="P:peptide transport"/>
    <property type="evidence" value="ECO:0007669"/>
    <property type="project" value="TreeGrafter"/>
</dbReference>
<protein>
    <submittedName>
        <fullName evidence="2">ABC-type transporter, periplasmic subunit</fullName>
    </submittedName>
</protein>
<dbReference type="InParanoid" id="W0RKW1"/>
<dbReference type="KEGG" id="gba:J421_2541"/>
<dbReference type="GO" id="GO:0043190">
    <property type="term" value="C:ATP-binding cassette (ABC) transporter complex"/>
    <property type="evidence" value="ECO:0007669"/>
    <property type="project" value="InterPro"/>
</dbReference>
<dbReference type="PANTHER" id="PTHR30290">
    <property type="entry name" value="PERIPLASMIC BINDING COMPONENT OF ABC TRANSPORTER"/>
    <property type="match status" value="1"/>
</dbReference>
<dbReference type="GO" id="GO:1904680">
    <property type="term" value="F:peptide transmembrane transporter activity"/>
    <property type="evidence" value="ECO:0007669"/>
    <property type="project" value="TreeGrafter"/>
</dbReference>
<dbReference type="EMBL" id="CP007128">
    <property type="protein sequence ID" value="AHG90078.1"/>
    <property type="molecule type" value="Genomic_DNA"/>
</dbReference>
<keyword evidence="3" id="KW-1185">Reference proteome</keyword>
<dbReference type="PIRSF" id="PIRSF002741">
    <property type="entry name" value="MppA"/>
    <property type="match status" value="1"/>
</dbReference>
<dbReference type="HOGENOM" id="CLU_017028_7_3_0"/>
<gene>
    <name evidence="2" type="ORF">J421_2541</name>
</gene>
<dbReference type="Gene3D" id="3.40.190.10">
    <property type="entry name" value="Periplasmic binding protein-like II"/>
    <property type="match status" value="1"/>
</dbReference>
<accession>W0RKW1</accession>
<reference evidence="2 3" key="1">
    <citation type="journal article" date="2014" name="Genome Announc.">
        <title>Genome Sequence and Methylome of Soil Bacterium Gemmatirosa kalamazoonensis KBS708T, a Member of the Rarely Cultivated Gemmatimonadetes Phylum.</title>
        <authorList>
            <person name="Debruyn J.M."/>
            <person name="Radosevich M."/>
            <person name="Wommack K.E."/>
            <person name="Polson S.W."/>
            <person name="Hauser L.J."/>
            <person name="Fawaz M.N."/>
            <person name="Korlach J."/>
            <person name="Tsai Y.C."/>
        </authorList>
    </citation>
    <scope>NUCLEOTIDE SEQUENCE [LARGE SCALE GENOMIC DNA]</scope>
    <source>
        <strain evidence="2 3">KBS708</strain>
    </source>
</reference>
<dbReference type="Pfam" id="PF00496">
    <property type="entry name" value="SBP_bac_5"/>
    <property type="match status" value="1"/>
</dbReference>
<dbReference type="CDD" id="cd00995">
    <property type="entry name" value="PBP2_NikA_DppA_OppA_like"/>
    <property type="match status" value="1"/>
</dbReference>
<dbReference type="Gene3D" id="3.10.105.10">
    <property type="entry name" value="Dipeptide-binding Protein, Domain 3"/>
    <property type="match status" value="1"/>
</dbReference>
<evidence type="ECO:0000313" key="2">
    <source>
        <dbReference type="EMBL" id="AHG90078.1"/>
    </source>
</evidence>
<dbReference type="PROSITE" id="PS51257">
    <property type="entry name" value="PROKAR_LIPOPROTEIN"/>
    <property type="match status" value="1"/>
</dbReference>